<gene>
    <name evidence="6" type="ORF">JRO89_XS07G0293500</name>
</gene>
<keyword evidence="4" id="KW-0812">Transmembrane</keyword>
<dbReference type="Proteomes" id="UP000827721">
    <property type="component" value="Unassembled WGS sequence"/>
</dbReference>
<evidence type="ECO:0000256" key="3">
    <source>
        <dbReference type="ARBA" id="ARBA00022801"/>
    </source>
</evidence>
<dbReference type="Pfam" id="PF02902">
    <property type="entry name" value="Peptidase_C48"/>
    <property type="match status" value="1"/>
</dbReference>
<evidence type="ECO:0000256" key="1">
    <source>
        <dbReference type="ARBA" id="ARBA00005234"/>
    </source>
</evidence>
<dbReference type="Gene3D" id="3.40.395.10">
    <property type="entry name" value="Adenoviral Proteinase, Chain A"/>
    <property type="match status" value="1"/>
</dbReference>
<evidence type="ECO:0000256" key="4">
    <source>
        <dbReference type="SAM" id="Phobius"/>
    </source>
</evidence>
<dbReference type="InterPro" id="IPR003653">
    <property type="entry name" value="Peptidase_C48_C"/>
</dbReference>
<proteinExistence type="inferred from homology"/>
<keyword evidence="3" id="KW-0378">Hydrolase</keyword>
<evidence type="ECO:0000259" key="5">
    <source>
        <dbReference type="Pfam" id="PF02902"/>
    </source>
</evidence>
<name>A0ABQ8HVK4_9ROSI</name>
<comment type="caution">
    <text evidence="6">The sequence shown here is derived from an EMBL/GenBank/DDBJ whole genome shotgun (WGS) entry which is preliminary data.</text>
</comment>
<keyword evidence="7" id="KW-1185">Reference proteome</keyword>
<protein>
    <recommendedName>
        <fullName evidence="5">Ubiquitin-like protease family profile domain-containing protein</fullName>
    </recommendedName>
</protein>
<evidence type="ECO:0000256" key="2">
    <source>
        <dbReference type="ARBA" id="ARBA00022670"/>
    </source>
</evidence>
<organism evidence="6 7">
    <name type="scientific">Xanthoceras sorbifolium</name>
    <dbReference type="NCBI Taxonomy" id="99658"/>
    <lineage>
        <taxon>Eukaryota</taxon>
        <taxon>Viridiplantae</taxon>
        <taxon>Streptophyta</taxon>
        <taxon>Embryophyta</taxon>
        <taxon>Tracheophyta</taxon>
        <taxon>Spermatophyta</taxon>
        <taxon>Magnoliopsida</taxon>
        <taxon>eudicotyledons</taxon>
        <taxon>Gunneridae</taxon>
        <taxon>Pentapetalae</taxon>
        <taxon>rosids</taxon>
        <taxon>malvids</taxon>
        <taxon>Sapindales</taxon>
        <taxon>Sapindaceae</taxon>
        <taxon>Xanthoceroideae</taxon>
        <taxon>Xanthoceras</taxon>
    </lineage>
</organism>
<keyword evidence="4" id="KW-0472">Membrane</keyword>
<evidence type="ECO:0000313" key="6">
    <source>
        <dbReference type="EMBL" id="KAH7568402.1"/>
    </source>
</evidence>
<evidence type="ECO:0000313" key="7">
    <source>
        <dbReference type="Proteomes" id="UP000827721"/>
    </source>
</evidence>
<feature type="transmembrane region" description="Helical" evidence="4">
    <location>
        <begin position="98"/>
        <end position="116"/>
    </location>
</feature>
<dbReference type="InterPro" id="IPR038765">
    <property type="entry name" value="Papain-like_cys_pep_sf"/>
</dbReference>
<dbReference type="EMBL" id="JAFEMO010000007">
    <property type="protein sequence ID" value="KAH7568402.1"/>
    <property type="molecule type" value="Genomic_DNA"/>
</dbReference>
<dbReference type="SUPFAM" id="SSF54001">
    <property type="entry name" value="Cysteine proteinases"/>
    <property type="match status" value="1"/>
</dbReference>
<comment type="similarity">
    <text evidence="1">Belongs to the peptidase C48 family.</text>
</comment>
<accession>A0ABQ8HVK4</accession>
<reference evidence="6 7" key="1">
    <citation type="submission" date="2021-02" db="EMBL/GenBank/DDBJ databases">
        <title>Plant Genome Project.</title>
        <authorList>
            <person name="Zhang R.-G."/>
        </authorList>
    </citation>
    <scope>NUCLEOTIDE SEQUENCE [LARGE SCALE GENOMIC DNA]</scope>
    <source>
        <tissue evidence="6">Leaves</tissue>
    </source>
</reference>
<keyword evidence="4" id="KW-1133">Transmembrane helix</keyword>
<feature type="domain" description="Ubiquitin-like protease family profile" evidence="5">
    <location>
        <begin position="87"/>
        <end position="128"/>
    </location>
</feature>
<keyword evidence="2" id="KW-0645">Protease</keyword>
<sequence>MFCKLVEKFAHVDKNTTINVNHEEDTFDCTLFFVHRILYDQLKKDGMLGQFGFINPASVSVVGGFNNAIRRNERACAIANGLQRARQTQLIFMPYNLGFHWTLVVIDMLSMTIYYLDPLRGSVRSDLKNIVQKVKTPTVGKLICHGSVFR</sequence>